<feature type="repeat" description="ANK" evidence="3">
    <location>
        <begin position="1166"/>
        <end position="1198"/>
    </location>
</feature>
<dbReference type="PANTHER" id="PTHR24166">
    <property type="entry name" value="ROLLING PEBBLES, ISOFORM B"/>
    <property type="match status" value="1"/>
</dbReference>
<evidence type="ECO:0000256" key="3">
    <source>
        <dbReference type="PROSITE-ProRule" id="PRU00023"/>
    </source>
</evidence>
<dbReference type="InterPro" id="IPR035994">
    <property type="entry name" value="Nucleoside_phosphorylase_sf"/>
</dbReference>
<feature type="repeat" description="ANK" evidence="3">
    <location>
        <begin position="963"/>
        <end position="995"/>
    </location>
</feature>
<dbReference type="PRINTS" id="PR01415">
    <property type="entry name" value="ANKYRIN"/>
</dbReference>
<evidence type="ECO:0000256" key="1">
    <source>
        <dbReference type="ARBA" id="ARBA00022737"/>
    </source>
</evidence>
<keyword evidence="1" id="KW-0677">Repeat</keyword>
<comment type="caution">
    <text evidence="6">The sequence shown here is derived from an EMBL/GenBank/DDBJ whole genome shotgun (WGS) entry which is preliminary data.</text>
</comment>
<dbReference type="InterPro" id="IPR002110">
    <property type="entry name" value="Ankyrin_rpt"/>
</dbReference>
<dbReference type="InterPro" id="IPR054471">
    <property type="entry name" value="GPIID_WHD"/>
</dbReference>
<dbReference type="InterPro" id="IPR036770">
    <property type="entry name" value="Ankyrin_rpt-contain_sf"/>
</dbReference>
<keyword evidence="7" id="KW-1185">Reference proteome</keyword>
<feature type="repeat" description="ANK" evidence="3">
    <location>
        <begin position="1064"/>
        <end position="1088"/>
    </location>
</feature>
<feature type="domain" description="Nephrocystin 3-like N-terminal" evidence="5">
    <location>
        <begin position="393"/>
        <end position="557"/>
    </location>
</feature>
<dbReference type="EMBL" id="QLNT01000004">
    <property type="protein sequence ID" value="KAF3075125.1"/>
    <property type="molecule type" value="Genomic_DNA"/>
</dbReference>
<gene>
    <name evidence="6" type="ORF">CFAM422_003060</name>
</gene>
<evidence type="ECO:0000259" key="4">
    <source>
        <dbReference type="Pfam" id="PF22939"/>
    </source>
</evidence>
<feature type="repeat" description="ANK" evidence="3">
    <location>
        <begin position="1099"/>
        <end position="1131"/>
    </location>
</feature>
<dbReference type="SUPFAM" id="SSF48403">
    <property type="entry name" value="Ankyrin repeat"/>
    <property type="match status" value="2"/>
</dbReference>
<evidence type="ECO:0000256" key="2">
    <source>
        <dbReference type="ARBA" id="ARBA00023043"/>
    </source>
</evidence>
<feature type="domain" description="GPI inositol-deacylase winged helix" evidence="4">
    <location>
        <begin position="678"/>
        <end position="758"/>
    </location>
</feature>
<dbReference type="PROSITE" id="PS50088">
    <property type="entry name" value="ANK_REPEAT"/>
    <property type="match status" value="9"/>
</dbReference>
<feature type="repeat" description="ANK" evidence="3">
    <location>
        <begin position="1133"/>
        <end position="1165"/>
    </location>
</feature>
<dbReference type="SUPFAM" id="SSF52540">
    <property type="entry name" value="P-loop containing nucleoside triphosphate hydrolases"/>
    <property type="match status" value="1"/>
</dbReference>
<sequence length="1329" mass="147804">MPSQSLCHKDYSVAWICALPKERAAAHAMLDREHERLSQPAHDHNTYTLGSIGNHNIVIACLPNGEIGNNVAANIVTQMINTFPSIKFGLMVGIGGGIPGRVRLGDIVVSKPSGPFPGVVQWDLGKAEKLGFKRTGALDRPPRILLTALAKLEAIHDMHDSQIPKYLKDMASKYPKLVGKYTWSPRLKDPILEPDIGEANASLWGSIFVMIFQILLALYRLLSGHQEPVEKNMPSMSDEKSVHGEPRGIDIHYGLIASGNQVVKDGTTRDRINQSLGGEVLCIEMEAAGLMNNFPCIIIRGICDYADEKKSKDWQEYAAALAAGYTKELLQHVHSADVDSERPVKDILQKVEEGVLHIEQLMDKSEVREIVDWLTTANYGQQHDKHSETHKKGTSLWILETDEFRDWLKNSKQTLLCQGMPGAGKTIITSVVVDHLTKEIKKDSDIGMAYIYCTFKQPKSEQTTRSLLSSVLKQLAGDRQTFPATTRSLYEQHKAKQTHASQEELIEDLKAVIELYSSVFIIIDALDECDLNTMHSFISGLLMLQKHCNMNIFATSRFIPEITEWFAKVGSSFLEIRAHASDIATYLDIEMKQSSTSLIKSNMNLQEDIKRDICEAADGMFLLAQLYLELLQDKINVKEIRHELQAFRTDARGRSDDEKTKVLTHAYDKAIERINEQSLHMKSLAMKVLLWVTFAKRALTTSELRHALATERGMTTLDDEDLSNLGDMGRVCVGLVTVDEKSGIIQLVHYTTQEYFENTQSRWFPEADSVLLGACITYLSFKDFESGFCTTDDQFERRKAEFPLCNYAASYWGDHASKNDKPGEEILEFLMHPAKVDASVQAQLAVKQSSSHAGYSQEVPRHVTALHLAAQFGLTKLTRILLNEQYKCNPNSCDSNGQSPLLWATRNGHEDVIKLMIDANAALEVRDKEEGATPLIWAARKGYKNIVGLLLESGGEINAKDKYGRTPLSLAALHKHGSIMQLLLNKGGIVDVNDKTGTVKLLANTQVERQAALKMLIKHYSDSDSEEEADLNEAMILHATEDWSEIATQKLGENDGNLDEIDQHGRTLLSRAAESGDQEIVQMLLATGKADINGRDGEHKETPLIWAARNGHKAIVKLLLDAGADVNAKEQDLGETALTLAIESGHETTVQALLDKGANVHHRDHSHHTPLFTTTWQNSGTMMKLLLDRGVDVNARNEDGQTPIFSTCAYGNVELVRLLLDADADIDAMDVKGHTPLFFAAALHQRDIISLLLERGSDINARDKEGRTAIYSAIGSGNKDVVNLLLSTNTVDIYNKDENGMTPIDWAKERGNRDIIHLLHHHIGASQAE</sequence>
<dbReference type="Gene3D" id="3.40.50.300">
    <property type="entry name" value="P-loop containing nucleotide triphosphate hydrolases"/>
    <property type="match status" value="1"/>
</dbReference>
<accession>A0A9P4XMC8</accession>
<dbReference type="SUPFAM" id="SSF53167">
    <property type="entry name" value="Purine and uridine phosphorylases"/>
    <property type="match status" value="1"/>
</dbReference>
<evidence type="ECO:0000313" key="6">
    <source>
        <dbReference type="EMBL" id="KAF3075125.1"/>
    </source>
</evidence>
<dbReference type="Gene3D" id="3.40.50.1580">
    <property type="entry name" value="Nucleoside phosphorylase domain"/>
    <property type="match status" value="1"/>
</dbReference>
<dbReference type="PROSITE" id="PS50297">
    <property type="entry name" value="ANK_REP_REGION"/>
    <property type="match status" value="8"/>
</dbReference>
<dbReference type="InterPro" id="IPR027417">
    <property type="entry name" value="P-loop_NTPase"/>
</dbReference>
<feature type="repeat" description="ANK" evidence="3">
    <location>
        <begin position="930"/>
        <end position="962"/>
    </location>
</feature>
<feature type="repeat" description="ANK" evidence="3">
    <location>
        <begin position="1232"/>
        <end position="1264"/>
    </location>
</feature>
<feature type="repeat" description="ANK" evidence="3">
    <location>
        <begin position="896"/>
        <end position="928"/>
    </location>
</feature>
<evidence type="ECO:0000313" key="7">
    <source>
        <dbReference type="Proteomes" id="UP000801864"/>
    </source>
</evidence>
<feature type="repeat" description="ANK" evidence="3">
    <location>
        <begin position="1199"/>
        <end position="1231"/>
    </location>
</feature>
<evidence type="ECO:0000259" key="5">
    <source>
        <dbReference type="Pfam" id="PF24883"/>
    </source>
</evidence>
<dbReference type="InterPro" id="IPR050889">
    <property type="entry name" value="Dendritic_Spine_Reg/Scaffold"/>
</dbReference>
<keyword evidence="2 3" id="KW-0040">ANK repeat</keyword>
<name>A0A9P4XMC8_9HYPO</name>
<dbReference type="GO" id="GO:0009116">
    <property type="term" value="P:nucleoside metabolic process"/>
    <property type="evidence" value="ECO:0007669"/>
    <property type="project" value="InterPro"/>
</dbReference>
<organism evidence="6 7">
    <name type="scientific">Trichoderma lentiforme</name>
    <dbReference type="NCBI Taxonomy" id="1567552"/>
    <lineage>
        <taxon>Eukaryota</taxon>
        <taxon>Fungi</taxon>
        <taxon>Dikarya</taxon>
        <taxon>Ascomycota</taxon>
        <taxon>Pezizomycotina</taxon>
        <taxon>Sordariomycetes</taxon>
        <taxon>Hypocreomycetidae</taxon>
        <taxon>Hypocreales</taxon>
        <taxon>Hypocreaceae</taxon>
        <taxon>Trichoderma</taxon>
    </lineage>
</organism>
<protein>
    <submittedName>
        <fullName evidence="6">Ankyrin repeat domain-containing protein 50</fullName>
    </submittedName>
</protein>
<reference evidence="6 7" key="1">
    <citation type="submission" date="2018-06" db="EMBL/GenBank/DDBJ databases">
        <title>Genome analysis of cellulolytic fungus Trichoderma lentiforme CFAM-422.</title>
        <authorList>
            <person name="Steindorff A.S."/>
            <person name="Formighieri E.F."/>
            <person name="Midorikawa G.E.O."/>
            <person name="Tamietti M.S."/>
            <person name="Ramos E.Z."/>
            <person name="Silva A.S."/>
            <person name="Bon E.P.S."/>
            <person name="Mendes T.D."/>
            <person name="Damaso M.C.T."/>
            <person name="Favaro L.C.L."/>
        </authorList>
    </citation>
    <scope>NUCLEOTIDE SEQUENCE [LARGE SCALE GENOMIC DNA]</scope>
    <source>
        <strain evidence="6 7">CFAM-422</strain>
    </source>
</reference>
<dbReference type="InterPro" id="IPR056884">
    <property type="entry name" value="NPHP3-like_N"/>
</dbReference>
<dbReference type="GO" id="GO:0003824">
    <property type="term" value="F:catalytic activity"/>
    <property type="evidence" value="ECO:0007669"/>
    <property type="project" value="InterPro"/>
</dbReference>
<dbReference type="Gene3D" id="1.25.40.20">
    <property type="entry name" value="Ankyrin repeat-containing domain"/>
    <property type="match status" value="3"/>
</dbReference>
<dbReference type="Pfam" id="PF24883">
    <property type="entry name" value="NPHP3_N"/>
    <property type="match status" value="1"/>
</dbReference>
<dbReference type="SMART" id="SM00248">
    <property type="entry name" value="ANK"/>
    <property type="match status" value="12"/>
</dbReference>
<dbReference type="Pfam" id="PF12796">
    <property type="entry name" value="Ank_2"/>
    <property type="match status" value="3"/>
</dbReference>
<dbReference type="PANTHER" id="PTHR24166:SF48">
    <property type="entry name" value="PROTEIN VAPYRIN"/>
    <property type="match status" value="1"/>
</dbReference>
<dbReference type="Pfam" id="PF13637">
    <property type="entry name" value="Ank_4"/>
    <property type="match status" value="2"/>
</dbReference>
<dbReference type="Proteomes" id="UP000801864">
    <property type="component" value="Unassembled WGS sequence"/>
</dbReference>
<dbReference type="Pfam" id="PF22939">
    <property type="entry name" value="WHD_GPIID"/>
    <property type="match status" value="1"/>
</dbReference>
<proteinExistence type="predicted"/>